<protein>
    <submittedName>
        <fullName evidence="1">Uncharacterized protein</fullName>
    </submittedName>
</protein>
<name>A0A835RZ67_VANPL</name>
<organism evidence="1 2">
    <name type="scientific">Vanilla planifolia</name>
    <name type="common">Vanilla</name>
    <dbReference type="NCBI Taxonomy" id="51239"/>
    <lineage>
        <taxon>Eukaryota</taxon>
        <taxon>Viridiplantae</taxon>
        <taxon>Streptophyta</taxon>
        <taxon>Embryophyta</taxon>
        <taxon>Tracheophyta</taxon>
        <taxon>Spermatophyta</taxon>
        <taxon>Magnoliopsida</taxon>
        <taxon>Liliopsida</taxon>
        <taxon>Asparagales</taxon>
        <taxon>Orchidaceae</taxon>
        <taxon>Vanilloideae</taxon>
        <taxon>Vanilleae</taxon>
        <taxon>Vanilla</taxon>
    </lineage>
</organism>
<dbReference type="AlphaFoldDB" id="A0A835RZ67"/>
<sequence length="178" mass="20516">MIDKLVVEQNHGHRAAGSRSSHSTNVRYIFHVKSFLKLLGYLRPQIRRLEKGPDVGVVNTLMVVILQGIIHSAWWRVVILLKASDGCYQPETMIKKSVFSVATRKTHGQNIRKDMLKKLRADRQKLSWNPYFTWHKFHSKRILGLLGFTRDGCKPGWLFNVSGGEGGRLYQPEPQFFD</sequence>
<reference evidence="1 2" key="1">
    <citation type="journal article" date="2020" name="Nat. Food">
        <title>A phased Vanilla planifolia genome enables genetic improvement of flavour and production.</title>
        <authorList>
            <person name="Hasing T."/>
            <person name="Tang H."/>
            <person name="Brym M."/>
            <person name="Khazi F."/>
            <person name="Huang T."/>
            <person name="Chambers A.H."/>
        </authorList>
    </citation>
    <scope>NUCLEOTIDE SEQUENCE [LARGE SCALE GENOMIC DNA]</scope>
    <source>
        <tissue evidence="1">Leaf</tissue>
    </source>
</reference>
<dbReference type="Proteomes" id="UP000639772">
    <property type="component" value="Chromosome 1"/>
</dbReference>
<evidence type="ECO:0000313" key="1">
    <source>
        <dbReference type="EMBL" id="KAG0500991.1"/>
    </source>
</evidence>
<comment type="caution">
    <text evidence="1">The sequence shown here is derived from an EMBL/GenBank/DDBJ whole genome shotgun (WGS) entry which is preliminary data.</text>
</comment>
<proteinExistence type="predicted"/>
<accession>A0A835RZ67</accession>
<gene>
    <name evidence="1" type="ORF">HPP92_001063</name>
</gene>
<dbReference type="EMBL" id="JADCNM010000001">
    <property type="protein sequence ID" value="KAG0500991.1"/>
    <property type="molecule type" value="Genomic_DNA"/>
</dbReference>
<evidence type="ECO:0000313" key="2">
    <source>
        <dbReference type="Proteomes" id="UP000639772"/>
    </source>
</evidence>